<dbReference type="AlphaFoldDB" id="A0A091D449"/>
<name>A0A091D449_FUKDA</name>
<evidence type="ECO:0000313" key="3">
    <source>
        <dbReference type="Proteomes" id="UP000028990"/>
    </source>
</evidence>
<dbReference type="EMBL" id="KN123334">
    <property type="protein sequence ID" value="KFO25797.1"/>
    <property type="molecule type" value="Genomic_DNA"/>
</dbReference>
<evidence type="ECO:0000256" key="1">
    <source>
        <dbReference type="SAM" id="MobiDB-lite"/>
    </source>
</evidence>
<organism evidence="2 3">
    <name type="scientific">Fukomys damarensis</name>
    <name type="common">Damaraland mole rat</name>
    <name type="synonym">Cryptomys damarensis</name>
    <dbReference type="NCBI Taxonomy" id="885580"/>
    <lineage>
        <taxon>Eukaryota</taxon>
        <taxon>Metazoa</taxon>
        <taxon>Chordata</taxon>
        <taxon>Craniata</taxon>
        <taxon>Vertebrata</taxon>
        <taxon>Euteleostomi</taxon>
        <taxon>Mammalia</taxon>
        <taxon>Eutheria</taxon>
        <taxon>Euarchontoglires</taxon>
        <taxon>Glires</taxon>
        <taxon>Rodentia</taxon>
        <taxon>Hystricomorpha</taxon>
        <taxon>Bathyergidae</taxon>
        <taxon>Fukomys</taxon>
    </lineage>
</organism>
<feature type="region of interest" description="Disordered" evidence="1">
    <location>
        <begin position="124"/>
        <end position="155"/>
    </location>
</feature>
<evidence type="ECO:0000313" key="2">
    <source>
        <dbReference type="EMBL" id="KFO25797.1"/>
    </source>
</evidence>
<dbReference type="Proteomes" id="UP000028990">
    <property type="component" value="Unassembled WGS sequence"/>
</dbReference>
<accession>A0A091D449</accession>
<reference evidence="2 3" key="1">
    <citation type="submission" date="2013-11" db="EMBL/GenBank/DDBJ databases">
        <title>The Damaraland mole rat (Fukomys damarensis) genome and evolution of African mole rats.</title>
        <authorList>
            <person name="Gladyshev V.N."/>
            <person name="Fang X."/>
        </authorList>
    </citation>
    <scope>NUCLEOTIDE SEQUENCE [LARGE SCALE GENOMIC DNA]</scope>
    <source>
        <tissue evidence="2">Liver</tissue>
    </source>
</reference>
<keyword evidence="3" id="KW-1185">Reference proteome</keyword>
<proteinExistence type="predicted"/>
<gene>
    <name evidence="2" type="ORF">H920_12806</name>
</gene>
<sequence>MCEVINPNQCHTPQARIVYKREHRRPTPPTQTPDPAGWQPARGDLKKTSVETSDTCPSGPPDREGGNRINNYNHQERRNKVALLRLVQVQGVATGGHELTCLISWRPNRDLIEAAIGEQSVNPAVKKGSAEPKQGGHRCLERPAGKILGEAGVSD</sequence>
<feature type="region of interest" description="Disordered" evidence="1">
    <location>
        <begin position="13"/>
        <end position="74"/>
    </location>
</feature>
<protein>
    <submittedName>
        <fullName evidence="2">Uncharacterized protein</fullName>
    </submittedName>
</protein>